<dbReference type="EMBL" id="ML738391">
    <property type="protein sequence ID" value="KAE8308080.1"/>
    <property type="molecule type" value="Genomic_DNA"/>
</dbReference>
<protein>
    <recommendedName>
        <fullName evidence="4">Secreted protein</fullName>
    </recommendedName>
</protein>
<keyword evidence="1" id="KW-0732">Signal</keyword>
<sequence length="118" mass="12841">MDFTPFMAGMMSSCSLFLVSYVNGLATWMTPSIPSMISSNTPICEKSCISTNSSREACCGLAAFICSPFCLERVAARTVRPRANRLSTTWAPMKPVAPVTRMCFGADGDIFMVCWSDV</sequence>
<feature type="chain" id="PRO_5024962022" description="Secreted protein" evidence="1">
    <location>
        <begin position="25"/>
        <end position="118"/>
    </location>
</feature>
<evidence type="ECO:0000256" key="1">
    <source>
        <dbReference type="SAM" id="SignalP"/>
    </source>
</evidence>
<accession>A0A5N6VLQ4</accession>
<dbReference type="AlphaFoldDB" id="A0A5N6VLQ4"/>
<reference evidence="3" key="1">
    <citation type="submission" date="2019-04" db="EMBL/GenBank/DDBJ databases">
        <title>Friends and foes A comparative genomics studyof 23 Aspergillus species from section Flavi.</title>
        <authorList>
            <consortium name="DOE Joint Genome Institute"/>
            <person name="Kjaerbolling I."/>
            <person name="Vesth T."/>
            <person name="Frisvad J.C."/>
            <person name="Nybo J.L."/>
            <person name="Theobald S."/>
            <person name="Kildgaard S."/>
            <person name="Isbrandt T."/>
            <person name="Kuo A."/>
            <person name="Sato A."/>
            <person name="Lyhne E.K."/>
            <person name="Kogle M.E."/>
            <person name="Wiebenga A."/>
            <person name="Kun R.S."/>
            <person name="Lubbers R.J."/>
            <person name="Makela M.R."/>
            <person name="Barry K."/>
            <person name="Chovatia M."/>
            <person name="Clum A."/>
            <person name="Daum C."/>
            <person name="Haridas S."/>
            <person name="He G."/>
            <person name="LaButti K."/>
            <person name="Lipzen A."/>
            <person name="Mondo S."/>
            <person name="Riley R."/>
            <person name="Salamov A."/>
            <person name="Simmons B.A."/>
            <person name="Magnuson J.K."/>
            <person name="Henrissat B."/>
            <person name="Mortensen U.H."/>
            <person name="Larsen T.O."/>
            <person name="Devries R.P."/>
            <person name="Grigoriev I.V."/>
            <person name="Machida M."/>
            <person name="Baker S.E."/>
            <person name="Andersen M.R."/>
        </authorList>
    </citation>
    <scope>NUCLEOTIDE SEQUENCE [LARGE SCALE GENOMIC DNA]</scope>
    <source>
        <strain evidence="3">CBS 130015</strain>
    </source>
</reference>
<evidence type="ECO:0008006" key="4">
    <source>
        <dbReference type="Google" id="ProtNLM"/>
    </source>
</evidence>
<evidence type="ECO:0000313" key="2">
    <source>
        <dbReference type="EMBL" id="KAE8308080.1"/>
    </source>
</evidence>
<dbReference type="Proteomes" id="UP000325433">
    <property type="component" value="Unassembled WGS sequence"/>
</dbReference>
<keyword evidence="3" id="KW-1185">Reference proteome</keyword>
<evidence type="ECO:0000313" key="3">
    <source>
        <dbReference type="Proteomes" id="UP000325433"/>
    </source>
</evidence>
<name>A0A5N6VLQ4_9EURO</name>
<gene>
    <name evidence="2" type="ORF">BDV41DRAFT_552555</name>
</gene>
<proteinExistence type="predicted"/>
<organism evidence="2 3">
    <name type="scientific">Aspergillus transmontanensis</name>
    <dbReference type="NCBI Taxonomy" id="1034304"/>
    <lineage>
        <taxon>Eukaryota</taxon>
        <taxon>Fungi</taxon>
        <taxon>Dikarya</taxon>
        <taxon>Ascomycota</taxon>
        <taxon>Pezizomycotina</taxon>
        <taxon>Eurotiomycetes</taxon>
        <taxon>Eurotiomycetidae</taxon>
        <taxon>Eurotiales</taxon>
        <taxon>Aspergillaceae</taxon>
        <taxon>Aspergillus</taxon>
        <taxon>Aspergillus subgen. Circumdati</taxon>
    </lineage>
</organism>
<feature type="signal peptide" evidence="1">
    <location>
        <begin position="1"/>
        <end position="24"/>
    </location>
</feature>